<gene>
    <name evidence="2" type="ORF">F2P81_020461</name>
</gene>
<organism evidence="2 3">
    <name type="scientific">Scophthalmus maximus</name>
    <name type="common">Turbot</name>
    <name type="synonym">Psetta maxima</name>
    <dbReference type="NCBI Taxonomy" id="52904"/>
    <lineage>
        <taxon>Eukaryota</taxon>
        <taxon>Metazoa</taxon>
        <taxon>Chordata</taxon>
        <taxon>Craniata</taxon>
        <taxon>Vertebrata</taxon>
        <taxon>Euteleostomi</taxon>
        <taxon>Actinopterygii</taxon>
        <taxon>Neopterygii</taxon>
        <taxon>Teleostei</taxon>
        <taxon>Neoteleostei</taxon>
        <taxon>Acanthomorphata</taxon>
        <taxon>Carangaria</taxon>
        <taxon>Pleuronectiformes</taxon>
        <taxon>Pleuronectoidei</taxon>
        <taxon>Scophthalmidae</taxon>
        <taxon>Scophthalmus</taxon>
    </lineage>
</organism>
<feature type="signal peptide" evidence="1">
    <location>
        <begin position="1"/>
        <end position="17"/>
    </location>
</feature>
<feature type="chain" id="PRO_5025530992" description="Secreted protein" evidence="1">
    <location>
        <begin position="18"/>
        <end position="84"/>
    </location>
</feature>
<reference evidence="2 3" key="1">
    <citation type="submission" date="2019-06" db="EMBL/GenBank/DDBJ databases">
        <title>Draft genomes of female and male turbot (Scophthalmus maximus).</title>
        <authorList>
            <person name="Xu H."/>
            <person name="Xu X.-W."/>
            <person name="Shao C."/>
            <person name="Chen S."/>
        </authorList>
    </citation>
    <scope>NUCLEOTIDE SEQUENCE [LARGE SCALE GENOMIC DNA]</scope>
    <source>
        <strain evidence="2">Ysfricsl-2016a</strain>
        <tissue evidence="2">Blood</tissue>
    </source>
</reference>
<evidence type="ECO:0008006" key="4">
    <source>
        <dbReference type="Google" id="ProtNLM"/>
    </source>
</evidence>
<name>A0A6A4S825_SCOMX</name>
<evidence type="ECO:0000313" key="3">
    <source>
        <dbReference type="Proteomes" id="UP000438429"/>
    </source>
</evidence>
<proteinExistence type="predicted"/>
<keyword evidence="1" id="KW-0732">Signal</keyword>
<evidence type="ECO:0000313" key="2">
    <source>
        <dbReference type="EMBL" id="KAF0027720.1"/>
    </source>
</evidence>
<dbReference type="EMBL" id="VEVO01000018">
    <property type="protein sequence ID" value="KAF0027720.1"/>
    <property type="molecule type" value="Genomic_DNA"/>
</dbReference>
<sequence length="84" mass="9182">MIGCCFLGGWGCAFVLSIDRSIDVSDCGRILDSCSSFSIESTKRTYPKAFKSMRNVPQRSTSPPAICRWSDTGGNNRADIVLNI</sequence>
<evidence type="ECO:0000256" key="1">
    <source>
        <dbReference type="SAM" id="SignalP"/>
    </source>
</evidence>
<accession>A0A6A4S825</accession>
<comment type="caution">
    <text evidence="2">The sequence shown here is derived from an EMBL/GenBank/DDBJ whole genome shotgun (WGS) entry which is preliminary data.</text>
</comment>
<protein>
    <recommendedName>
        <fullName evidence="4">Secreted protein</fullName>
    </recommendedName>
</protein>
<dbReference type="Proteomes" id="UP000438429">
    <property type="component" value="Unassembled WGS sequence"/>
</dbReference>
<dbReference type="AlphaFoldDB" id="A0A6A4S825"/>